<keyword evidence="2" id="KW-1185">Reference proteome</keyword>
<name>D3VM60_XENNA</name>
<keyword evidence="1" id="KW-0614">Plasmid</keyword>
<protein>
    <submittedName>
        <fullName evidence="1">Uncharacterized protein</fullName>
    </submittedName>
</protein>
<evidence type="ECO:0000313" key="1">
    <source>
        <dbReference type="EMBL" id="CBJ93012.1"/>
    </source>
</evidence>
<dbReference type="AlphaFoldDB" id="D3VM60"/>
<evidence type="ECO:0000313" key="2">
    <source>
        <dbReference type="Proteomes" id="UP000008075"/>
    </source>
</evidence>
<accession>D3VM60</accession>
<dbReference type="EMBL" id="FN667743">
    <property type="protein sequence ID" value="CBJ93012.1"/>
    <property type="molecule type" value="Genomic_DNA"/>
</dbReference>
<reference evidence="1 2" key="1">
    <citation type="journal article" date="2011" name="PLoS ONE">
        <title>The entomopathogenic bacterial endosymbionts xenorhabdus and photorhabdus: convergent lifestyles from divergent genomes.</title>
        <authorList>
            <person name="Chaston J.M."/>
            <person name="Suen G."/>
            <person name="Tucker S.L."/>
            <person name="Andersen A.W."/>
            <person name="Bhasin A."/>
            <person name="Bode E."/>
            <person name="Bode H.B."/>
            <person name="Brachmann A.O."/>
            <person name="Cowles C.E."/>
            <person name="Cowles K.N."/>
            <person name="Darby C."/>
            <person name="de Leon L."/>
            <person name="Drace K."/>
            <person name="Du Z."/>
            <person name="Givaudan A."/>
            <person name="Herbert Tran E.E."/>
            <person name="Jewell K.A."/>
            <person name="Knack J.J."/>
            <person name="Krasomil-Osterfeld K.C."/>
            <person name="Kukor R."/>
            <person name="Lanois A."/>
            <person name="Latreille P."/>
            <person name="Leimgruber N.K."/>
            <person name="Lipke C.M."/>
            <person name="Liu R."/>
            <person name="Lu X."/>
            <person name="Martens E.C."/>
            <person name="Marri P.R."/>
            <person name="Medigue C."/>
            <person name="Menard M.L."/>
            <person name="Miller N.M."/>
            <person name="Morales-Soto N."/>
            <person name="Norton S."/>
            <person name="Ogier J.C."/>
            <person name="Orchard S.S."/>
            <person name="Park D."/>
            <person name="Park Y."/>
            <person name="Qurollo B.A."/>
            <person name="Sugar D.R."/>
            <person name="Richards G.R."/>
            <person name="Rouy Z."/>
            <person name="Slominski B."/>
            <person name="Slominski K."/>
            <person name="Snyder H."/>
            <person name="Tjaden B.C."/>
            <person name="van der Hoeven R."/>
            <person name="Welch R.D."/>
            <person name="Wheeler C."/>
            <person name="Xiang B."/>
            <person name="Barbazuk B."/>
            <person name="Gaudriault S."/>
            <person name="Goodner B."/>
            <person name="Slater S.C."/>
            <person name="Forst S."/>
            <person name="Goldman B.S."/>
            <person name="Goodrich-Blair H."/>
        </authorList>
    </citation>
    <scope>NUCLEOTIDE SEQUENCE [LARGE SCALE GENOMIC DNA]</scope>
    <source>
        <strain evidence="2">ATCC 19061 / DSM 3370 / CCUG 14189 / LMG 1036 / NCIMB 9965 / AN6</strain>
    </source>
</reference>
<sequence length="47" mass="5212">MCDHATLEQLVVLSNLENVMSASQSLSPVLELRGEAWILSDFRSYSA</sequence>
<dbReference type="KEGG" id="xne:XNC1_p0144"/>
<proteinExistence type="predicted"/>
<organism evidence="1 2">
    <name type="scientific">Xenorhabdus nematophila (strain ATCC 19061 / DSM 3370 / CCUG 14189 / LMG 1036 / NCIMB 9965 / AN6)</name>
    <dbReference type="NCBI Taxonomy" id="406817"/>
    <lineage>
        <taxon>Bacteria</taxon>
        <taxon>Pseudomonadati</taxon>
        <taxon>Pseudomonadota</taxon>
        <taxon>Gammaproteobacteria</taxon>
        <taxon>Enterobacterales</taxon>
        <taxon>Morganellaceae</taxon>
        <taxon>Xenorhabdus</taxon>
    </lineage>
</organism>
<dbReference type="HOGENOM" id="CLU_3174931_0_0_6"/>
<geneLocation type="plasmid" evidence="1 2">
    <name>XNC1_p</name>
</geneLocation>
<gene>
    <name evidence="1" type="ORF">XNC1_p0144</name>
</gene>
<dbReference type="Proteomes" id="UP000008075">
    <property type="component" value="Plasmid XNC1_p"/>
</dbReference>